<keyword evidence="2" id="KW-1133">Transmembrane helix</keyword>
<feature type="transmembrane region" description="Helical" evidence="2">
    <location>
        <begin position="239"/>
        <end position="261"/>
    </location>
</feature>
<feature type="transmembrane region" description="Helical" evidence="2">
    <location>
        <begin position="79"/>
        <end position="96"/>
    </location>
</feature>
<dbReference type="RefSeq" id="WP_157623828.1">
    <property type="nucleotide sequence ID" value="NZ_JBHEZZ010000005.1"/>
</dbReference>
<feature type="transmembrane region" description="Helical" evidence="2">
    <location>
        <begin position="418"/>
        <end position="442"/>
    </location>
</feature>
<feature type="transmembrane region" description="Helical" evidence="2">
    <location>
        <begin position="128"/>
        <end position="148"/>
    </location>
</feature>
<gene>
    <name evidence="3" type="ORF">ACEZDJ_11020</name>
</gene>
<accession>A0ABV6UK44</accession>
<feature type="transmembrane region" description="Helical" evidence="2">
    <location>
        <begin position="201"/>
        <end position="223"/>
    </location>
</feature>
<name>A0ABV6UK44_9ACTN</name>
<dbReference type="EMBL" id="JBHEZZ010000005">
    <property type="protein sequence ID" value="MFC1401819.1"/>
    <property type="molecule type" value="Genomic_DNA"/>
</dbReference>
<sequence length="528" mass="56400">MVMTSTSRNLPDRAYVTGSDPRPWWLRLGEERVIVNTGCPEPDCDPARLRPYDVYCPNHDRPLPFAVPDDPKPRRGRQIAVNLLRAAVCGAFSLTAQTADGLPIAVLSALTGAAVLGLPLRHYPVGRAVALAIWTTVCALTTVAALTGPPVHQVLGTVVLAVVVLAWLGRFGGTAGRAADRRARTSRMGPGRSRRHAAQRATGPIAAAIVSVPMALLTALVLAHGPSGWVLRLPVVQRWLYIAAIGGFAGALLVALVAGALDGVGLIRTDVWQARLPHRPHRLSFAVRDRRWRSRRPRDFADRITVLLMTLEYALARAAAGTFAFVLNTLRLTAHGLAKAAVHGFNWLLGQFVLFLRRMRMSVVCAARAMRRAGVECLVTGPRTVRIVLVPVAALLVAGVLLRPVADGTRDYLTTGGFVALVIALGGSLGCLLLWTAGWAALSGEPFGPVRASARRAAESALPQVVMLAAVGGWVVGLPGLFGYGRIRIGWITGGLTLILLATYLRRRAEPEAQSTMESGAQATSERS</sequence>
<proteinExistence type="predicted"/>
<reference evidence="3 4" key="1">
    <citation type="submission" date="2024-09" db="EMBL/GenBank/DDBJ databases">
        <authorList>
            <person name="Lee S.D."/>
        </authorList>
    </citation>
    <scope>NUCLEOTIDE SEQUENCE [LARGE SCALE GENOMIC DNA]</scope>
    <source>
        <strain evidence="3 4">N1-5</strain>
    </source>
</reference>
<feature type="transmembrane region" description="Helical" evidence="2">
    <location>
        <begin position="300"/>
        <end position="327"/>
    </location>
</feature>
<protein>
    <submittedName>
        <fullName evidence="3">Uncharacterized protein</fullName>
    </submittedName>
</protein>
<feature type="transmembrane region" description="Helical" evidence="2">
    <location>
        <begin position="387"/>
        <end position="406"/>
    </location>
</feature>
<evidence type="ECO:0000313" key="3">
    <source>
        <dbReference type="EMBL" id="MFC1401819.1"/>
    </source>
</evidence>
<feature type="transmembrane region" description="Helical" evidence="2">
    <location>
        <begin position="488"/>
        <end position="505"/>
    </location>
</feature>
<feature type="transmembrane region" description="Helical" evidence="2">
    <location>
        <begin position="462"/>
        <end position="482"/>
    </location>
</feature>
<comment type="caution">
    <text evidence="3">The sequence shown here is derived from an EMBL/GenBank/DDBJ whole genome shotgun (WGS) entry which is preliminary data.</text>
</comment>
<keyword evidence="2" id="KW-0812">Transmembrane</keyword>
<evidence type="ECO:0000256" key="1">
    <source>
        <dbReference type="SAM" id="MobiDB-lite"/>
    </source>
</evidence>
<organism evidence="3 4">
    <name type="scientific">Streptacidiphilus cavernicola</name>
    <dbReference type="NCBI Taxonomy" id="3342716"/>
    <lineage>
        <taxon>Bacteria</taxon>
        <taxon>Bacillati</taxon>
        <taxon>Actinomycetota</taxon>
        <taxon>Actinomycetes</taxon>
        <taxon>Kitasatosporales</taxon>
        <taxon>Streptomycetaceae</taxon>
        <taxon>Streptacidiphilus</taxon>
    </lineage>
</organism>
<keyword evidence="4" id="KW-1185">Reference proteome</keyword>
<feature type="transmembrane region" description="Helical" evidence="2">
    <location>
        <begin position="102"/>
        <end position="121"/>
    </location>
</feature>
<dbReference type="Proteomes" id="UP001592528">
    <property type="component" value="Unassembled WGS sequence"/>
</dbReference>
<evidence type="ECO:0000256" key="2">
    <source>
        <dbReference type="SAM" id="Phobius"/>
    </source>
</evidence>
<keyword evidence="2" id="KW-0472">Membrane</keyword>
<feature type="region of interest" description="Disordered" evidence="1">
    <location>
        <begin position="179"/>
        <end position="199"/>
    </location>
</feature>
<feature type="transmembrane region" description="Helical" evidence="2">
    <location>
        <begin position="154"/>
        <end position="180"/>
    </location>
</feature>
<evidence type="ECO:0000313" key="4">
    <source>
        <dbReference type="Proteomes" id="UP001592528"/>
    </source>
</evidence>